<feature type="compositionally biased region" description="Low complexity" evidence="2">
    <location>
        <begin position="1245"/>
        <end position="1258"/>
    </location>
</feature>
<evidence type="ECO:0000313" key="6">
    <source>
        <dbReference type="Proteomes" id="UP000738349"/>
    </source>
</evidence>
<feature type="compositionally biased region" description="Basic and acidic residues" evidence="2">
    <location>
        <begin position="939"/>
        <end position="949"/>
    </location>
</feature>
<dbReference type="AlphaFoldDB" id="A0A9P9IU58"/>
<feature type="compositionally biased region" description="Basic and acidic residues" evidence="2">
    <location>
        <begin position="966"/>
        <end position="979"/>
    </location>
</feature>
<dbReference type="Pfam" id="PF24883">
    <property type="entry name" value="NPHP3_N"/>
    <property type="match status" value="1"/>
</dbReference>
<comment type="caution">
    <text evidence="5">The sequence shown here is derived from an EMBL/GenBank/DDBJ whole genome shotgun (WGS) entry which is preliminary data.</text>
</comment>
<feature type="region of interest" description="Disordered" evidence="2">
    <location>
        <begin position="42"/>
        <end position="101"/>
    </location>
</feature>
<organism evidence="5 6">
    <name type="scientific">Dactylonectria macrodidyma</name>
    <dbReference type="NCBI Taxonomy" id="307937"/>
    <lineage>
        <taxon>Eukaryota</taxon>
        <taxon>Fungi</taxon>
        <taxon>Dikarya</taxon>
        <taxon>Ascomycota</taxon>
        <taxon>Pezizomycotina</taxon>
        <taxon>Sordariomycetes</taxon>
        <taxon>Hypocreomycetidae</taxon>
        <taxon>Hypocreales</taxon>
        <taxon>Nectriaceae</taxon>
        <taxon>Dactylonectria</taxon>
    </lineage>
</organism>
<evidence type="ECO:0000313" key="5">
    <source>
        <dbReference type="EMBL" id="KAH7131210.1"/>
    </source>
</evidence>
<feature type="compositionally biased region" description="Polar residues" evidence="2">
    <location>
        <begin position="866"/>
        <end position="883"/>
    </location>
</feature>
<feature type="region of interest" description="Disordered" evidence="2">
    <location>
        <begin position="864"/>
        <end position="888"/>
    </location>
</feature>
<protein>
    <recommendedName>
        <fullName evidence="7">Orc1-like AAA ATPase domain-containing protein</fullName>
    </recommendedName>
</protein>
<evidence type="ECO:0000256" key="2">
    <source>
        <dbReference type="SAM" id="MobiDB-lite"/>
    </source>
</evidence>
<dbReference type="InterPro" id="IPR029058">
    <property type="entry name" value="AB_hydrolase_fold"/>
</dbReference>
<dbReference type="PANTHER" id="PTHR10039:SF5">
    <property type="entry name" value="NACHT DOMAIN-CONTAINING PROTEIN"/>
    <property type="match status" value="1"/>
</dbReference>
<dbReference type="SUPFAM" id="SSF53474">
    <property type="entry name" value="alpha/beta-Hydrolases"/>
    <property type="match status" value="1"/>
</dbReference>
<proteinExistence type="predicted"/>
<dbReference type="PANTHER" id="PTHR10039">
    <property type="entry name" value="AMELOGENIN"/>
    <property type="match status" value="1"/>
</dbReference>
<name>A0A9P9IU58_9HYPO</name>
<dbReference type="SUPFAM" id="SSF52540">
    <property type="entry name" value="P-loop containing nucleoside triphosphate hydrolases"/>
    <property type="match status" value="1"/>
</dbReference>
<feature type="domain" description="DUF3295" evidence="3">
    <location>
        <begin position="938"/>
        <end position="1039"/>
    </location>
</feature>
<dbReference type="EMBL" id="JAGMUV010000017">
    <property type="protein sequence ID" value="KAH7131210.1"/>
    <property type="molecule type" value="Genomic_DNA"/>
</dbReference>
<sequence length="1258" mass="140411">MREAIPATGLSVVYEPESSTPLVDIVLVHGLKGHPYKTWTSSKFAPAPPKSPGEPAGSCQTSTKGKKSGLRRPISWFKKKSSAKDEENEGSIRALSSKAPSTISEGANPTLFWPADLLPAECPNARILCHGYDTKITKYMSGATNKSSVFSHSKDFLFALSRERVLNRPVIFLAHSLGGIVAKEMLARSSASTDVSLKNVVESTAAVIFLGTPHRGSPELSSLGEWARSILSALRMDTTSAILDTLGLKTTDLERAQEAFSGIWQTYDFRVKTFQEGLGLMGVNLGVLGNKVVPDISSLIGDEREHAETLQANHLEMCRFTSAHDPNYLKVVGELRSMYLSIVSLNTQSVHRNGQIRRDIPGFKTPIVPDVSQNLNNDDFNRLQAACLEYLRFPAMNRRQQMIGIPTIQTCDWLFRHETYRQWLSTDYFGMHGGLLLLKGKPGAGKSTLLKEAVSRSSKEVKRSEYRVASYFFDAKGDRLQRSAVGLLRSILYQLLPHYPEQLQNLSNIVDWHDKEKNGGWDQLEDLELHQANLESFIRTMFSQKLGKRVLIFIDAADECDNARALLYFWRNLTDLTAVTGQLNVCISLRHYPAITVNNCSEITVEQHNRGDISRYVNHKFRLGPAKTESSETWNLLKTTILEKSAGVFLWVVLVMDRVLKKWDEGKSTKFLLKYLDTIPKELETLLGDLVQSLGWEDKQLTTRLFQWAILSTRPLRLHEWHHILAFISSSKPPSSLQQWSNSSNFTETDDQLERTIKNISGGLLEVGSWRFEEPRANEEEIHSVLAGAGSLDSEHGGTRIIQVIHESVREFFLKNNGFVFLNPNLVMNPIGKGHISLMDTLLDYISITELDMLIRARGLRKDNGSSHAAQSKVSDMPNNATPSLAADPGQVRLDAKSFIAPVKKNSAIFALGSSCSSNEHKKSIKGRNPPTYTANKKFSLEDLVKDNGDESAFGDDDDNSSDWEDSIKESEKSSLDRKLFQRVSEPSIVPRRSLITLALEQNDHKPSLNTQASRSPSAVPQTHKYPDDCSPKASLDDMNQNADNQLRQTSFRSNQMDYVEAPAVSPLGPSVVVPGSKTDPQSIKSQAARQGQTNASGFNQLKYSSAPTADAIVNQWIGMSEMADGQHFRESHSPCASSRIPPGSRHSMLLQDHLALLPYATLYLFTHAHMAKATDEDLAPIFNRFQAKDTWSRWVALREDLPQTISFPTYLSIYEGIKWSDTFSADYYKDYDDQGPTTKKRRSSFSVASFSSAGSYK</sequence>
<gene>
    <name evidence="5" type="ORF">EDB81DRAFT_906235</name>
</gene>
<feature type="domain" description="Nephrocystin 3-like N-terminal" evidence="4">
    <location>
        <begin position="409"/>
        <end position="588"/>
    </location>
</feature>
<reference evidence="5" key="1">
    <citation type="journal article" date="2021" name="Nat. Commun.">
        <title>Genetic determinants of endophytism in the Arabidopsis root mycobiome.</title>
        <authorList>
            <person name="Mesny F."/>
            <person name="Miyauchi S."/>
            <person name="Thiergart T."/>
            <person name="Pickel B."/>
            <person name="Atanasova L."/>
            <person name="Karlsson M."/>
            <person name="Huettel B."/>
            <person name="Barry K.W."/>
            <person name="Haridas S."/>
            <person name="Chen C."/>
            <person name="Bauer D."/>
            <person name="Andreopoulos W."/>
            <person name="Pangilinan J."/>
            <person name="LaButti K."/>
            <person name="Riley R."/>
            <person name="Lipzen A."/>
            <person name="Clum A."/>
            <person name="Drula E."/>
            <person name="Henrissat B."/>
            <person name="Kohler A."/>
            <person name="Grigoriev I.V."/>
            <person name="Martin F.M."/>
            <person name="Hacquard S."/>
        </authorList>
    </citation>
    <scope>NUCLEOTIDE SEQUENCE</scope>
    <source>
        <strain evidence="5">MPI-CAGE-AT-0147</strain>
    </source>
</reference>
<dbReference type="OrthoDB" id="7464126at2759"/>
<dbReference type="Gene3D" id="3.40.50.1820">
    <property type="entry name" value="alpha/beta hydrolase"/>
    <property type="match status" value="1"/>
</dbReference>
<dbReference type="InterPro" id="IPR027417">
    <property type="entry name" value="P-loop_NTPase"/>
</dbReference>
<dbReference type="Proteomes" id="UP000738349">
    <property type="component" value="Unassembled WGS sequence"/>
</dbReference>
<evidence type="ECO:0000259" key="4">
    <source>
        <dbReference type="Pfam" id="PF24883"/>
    </source>
</evidence>
<feature type="compositionally biased region" description="Polar residues" evidence="2">
    <location>
        <begin position="1008"/>
        <end position="1021"/>
    </location>
</feature>
<dbReference type="Gene3D" id="3.40.50.300">
    <property type="entry name" value="P-loop containing nucleotide triphosphate hydrolases"/>
    <property type="match status" value="1"/>
</dbReference>
<dbReference type="InterPro" id="IPR056884">
    <property type="entry name" value="NPHP3-like_N"/>
</dbReference>
<keyword evidence="6" id="KW-1185">Reference proteome</keyword>
<feature type="region of interest" description="Disordered" evidence="2">
    <location>
        <begin position="1002"/>
        <end position="1039"/>
    </location>
</feature>
<evidence type="ECO:0008006" key="7">
    <source>
        <dbReference type="Google" id="ProtNLM"/>
    </source>
</evidence>
<dbReference type="Pfam" id="PF11702">
    <property type="entry name" value="DUF3295"/>
    <property type="match status" value="1"/>
</dbReference>
<feature type="region of interest" description="Disordered" evidence="2">
    <location>
        <begin position="918"/>
        <end position="979"/>
    </location>
</feature>
<dbReference type="InterPro" id="IPR021711">
    <property type="entry name" value="DUF3295"/>
</dbReference>
<evidence type="ECO:0000259" key="3">
    <source>
        <dbReference type="Pfam" id="PF11702"/>
    </source>
</evidence>
<keyword evidence="1" id="KW-0677">Repeat</keyword>
<accession>A0A9P9IU58</accession>
<evidence type="ECO:0000256" key="1">
    <source>
        <dbReference type="ARBA" id="ARBA00022737"/>
    </source>
</evidence>
<feature type="region of interest" description="Disordered" evidence="2">
    <location>
        <begin position="1235"/>
        <end position="1258"/>
    </location>
</feature>
<feature type="compositionally biased region" description="Acidic residues" evidence="2">
    <location>
        <begin position="953"/>
        <end position="965"/>
    </location>
</feature>